<reference evidence="1 2" key="1">
    <citation type="submission" date="2016-11" db="EMBL/GenBank/DDBJ databases">
        <authorList>
            <person name="Jaros S."/>
            <person name="Januszkiewicz K."/>
            <person name="Wedrychowicz H."/>
        </authorList>
    </citation>
    <scope>NUCLEOTIDE SEQUENCE [LARGE SCALE GENOMIC DNA]</scope>
    <source>
        <strain evidence="1 2">DSM 3089</strain>
    </source>
</reference>
<keyword evidence="2" id="KW-1185">Reference proteome</keyword>
<dbReference type="AlphaFoldDB" id="A0A1M5YIA9"/>
<name>A0A1M5YIA9_9CLOT</name>
<evidence type="ECO:0000313" key="2">
    <source>
        <dbReference type="Proteomes" id="UP000184526"/>
    </source>
</evidence>
<dbReference type="EMBL" id="FQXP01000015">
    <property type="protein sequence ID" value="SHI11770.1"/>
    <property type="molecule type" value="Genomic_DNA"/>
</dbReference>
<dbReference type="Proteomes" id="UP000184526">
    <property type="component" value="Unassembled WGS sequence"/>
</dbReference>
<gene>
    <name evidence="1" type="ORF">SAMN02745196_02977</name>
</gene>
<sequence>MLNNQGLQITEISNITGYSCSSISKYLSKDYNAVHGQYGVSRSSPLAPYRDEILTLRSQKSPMKKLLIFSEKEDILVAIFYTNLGFYKFTGRSLCLISIY</sequence>
<accession>A0A1M5YIA9</accession>
<proteinExistence type="predicted"/>
<protein>
    <recommendedName>
        <fullName evidence="3">HTH IS21-type domain-containing protein</fullName>
    </recommendedName>
</protein>
<evidence type="ECO:0000313" key="1">
    <source>
        <dbReference type="EMBL" id="SHI11770.1"/>
    </source>
</evidence>
<evidence type="ECO:0008006" key="3">
    <source>
        <dbReference type="Google" id="ProtNLM"/>
    </source>
</evidence>
<organism evidence="1 2">
    <name type="scientific">Clostridium collagenovorans DSM 3089</name>
    <dbReference type="NCBI Taxonomy" id="1121306"/>
    <lineage>
        <taxon>Bacteria</taxon>
        <taxon>Bacillati</taxon>
        <taxon>Bacillota</taxon>
        <taxon>Clostridia</taxon>
        <taxon>Eubacteriales</taxon>
        <taxon>Clostridiaceae</taxon>
        <taxon>Clostridium</taxon>
    </lineage>
</organism>